<reference evidence="2 3" key="1">
    <citation type="journal article" date="2020" name="ISME J.">
        <title>Uncovering the hidden diversity of litter-decomposition mechanisms in mushroom-forming fungi.</title>
        <authorList>
            <person name="Floudas D."/>
            <person name="Bentzer J."/>
            <person name="Ahren D."/>
            <person name="Johansson T."/>
            <person name="Persson P."/>
            <person name="Tunlid A."/>
        </authorList>
    </citation>
    <scope>NUCLEOTIDE SEQUENCE [LARGE SCALE GENOMIC DNA]</scope>
    <source>
        <strain evidence="2 3">CBS 661.87</strain>
    </source>
</reference>
<accession>A0A8H5H4T3</accession>
<sequence>MPSSSFDPHGYDSDGDDEALLISAQEAEGSTSTDIPDMSPFLVELAPNEFPSYFSERGGRLFHSHTSSTYPLPADTPEQQRLNVTHAALNQLIGAHYLGPVPDALAPVPERQKLVLDLCTGTGKWVMDMAREFPHVLFRGLDIVPIATRYPLPNVQFEVHDVNSRYRWRSASIDFVHARSVSMAVRDYPAVLQEVGRILRPGGLFLSCEWGRYPAFHPALDLDPEVHAPGVCHFFEVLGKALEARCGIQPLASRIPAFLGNSGYFTNITPQCFYMPVGPWHAEPQMKLLGRAFRATLLRYADSVKPLLLEAGCTEEEMLHIIGGYVHELKTVRGMVCVLHTVYAHRL</sequence>
<dbReference type="PANTHER" id="PTHR43591:SF50">
    <property type="entry name" value="METHYLTRANSFERASE DOMAIN-CONTAINING PROTEIN-RELATED"/>
    <property type="match status" value="1"/>
</dbReference>
<proteinExistence type="predicted"/>
<dbReference type="PANTHER" id="PTHR43591">
    <property type="entry name" value="METHYLTRANSFERASE"/>
    <property type="match status" value="1"/>
</dbReference>
<dbReference type="Proteomes" id="UP000565441">
    <property type="component" value="Unassembled WGS sequence"/>
</dbReference>
<protein>
    <recommendedName>
        <fullName evidence="4">S-adenosyl-L-methionine-dependent methyltransferase</fullName>
    </recommendedName>
</protein>
<feature type="region of interest" description="Disordered" evidence="1">
    <location>
        <begin position="1"/>
        <end position="38"/>
    </location>
</feature>
<keyword evidence="3" id="KW-1185">Reference proteome</keyword>
<dbReference type="InterPro" id="IPR029063">
    <property type="entry name" value="SAM-dependent_MTases_sf"/>
</dbReference>
<dbReference type="Pfam" id="PF13489">
    <property type="entry name" value="Methyltransf_23"/>
    <property type="match status" value="1"/>
</dbReference>
<comment type="caution">
    <text evidence="2">The sequence shown here is derived from an EMBL/GenBank/DDBJ whole genome shotgun (WGS) entry which is preliminary data.</text>
</comment>
<organism evidence="2 3">
    <name type="scientific">Tricholomella constricta</name>
    <dbReference type="NCBI Taxonomy" id="117010"/>
    <lineage>
        <taxon>Eukaryota</taxon>
        <taxon>Fungi</taxon>
        <taxon>Dikarya</taxon>
        <taxon>Basidiomycota</taxon>
        <taxon>Agaricomycotina</taxon>
        <taxon>Agaricomycetes</taxon>
        <taxon>Agaricomycetidae</taxon>
        <taxon>Agaricales</taxon>
        <taxon>Tricholomatineae</taxon>
        <taxon>Lyophyllaceae</taxon>
        <taxon>Tricholomella</taxon>
    </lineage>
</organism>
<dbReference type="SUPFAM" id="SSF53335">
    <property type="entry name" value="S-adenosyl-L-methionine-dependent methyltransferases"/>
    <property type="match status" value="1"/>
</dbReference>
<dbReference type="OrthoDB" id="2013972at2759"/>
<dbReference type="CDD" id="cd02440">
    <property type="entry name" value="AdoMet_MTases"/>
    <property type="match status" value="1"/>
</dbReference>
<gene>
    <name evidence="2" type="ORF">D9615_007865</name>
</gene>
<dbReference type="Gene3D" id="3.40.50.150">
    <property type="entry name" value="Vaccinia Virus protein VP39"/>
    <property type="match status" value="1"/>
</dbReference>
<evidence type="ECO:0000256" key="1">
    <source>
        <dbReference type="SAM" id="MobiDB-lite"/>
    </source>
</evidence>
<dbReference type="EMBL" id="JAACJP010000027">
    <property type="protein sequence ID" value="KAF5376694.1"/>
    <property type="molecule type" value="Genomic_DNA"/>
</dbReference>
<evidence type="ECO:0000313" key="3">
    <source>
        <dbReference type="Proteomes" id="UP000565441"/>
    </source>
</evidence>
<evidence type="ECO:0008006" key="4">
    <source>
        <dbReference type="Google" id="ProtNLM"/>
    </source>
</evidence>
<evidence type="ECO:0000313" key="2">
    <source>
        <dbReference type="EMBL" id="KAF5376694.1"/>
    </source>
</evidence>
<dbReference type="AlphaFoldDB" id="A0A8H5H4T3"/>
<name>A0A8H5H4T3_9AGAR</name>